<accession>A0A9R1BI79</accession>
<feature type="compositionally biased region" description="Acidic residues" evidence="1">
    <location>
        <begin position="196"/>
        <end position="212"/>
    </location>
</feature>
<dbReference type="OMA" id="IDLYEFW"/>
<dbReference type="Pfam" id="PF14111">
    <property type="entry name" value="DUF4283"/>
    <property type="match status" value="1"/>
</dbReference>
<evidence type="ECO:0000313" key="4">
    <source>
        <dbReference type="Proteomes" id="UP000324705"/>
    </source>
</evidence>
<feature type="domain" description="DUF4283" evidence="2">
    <location>
        <begin position="47"/>
        <end position="119"/>
    </location>
</feature>
<name>A0A9R1BI79_TRITD</name>
<dbReference type="InterPro" id="IPR040256">
    <property type="entry name" value="At4g02000-like"/>
</dbReference>
<dbReference type="Gramene" id="TRITD7Av1G018090.1">
    <property type="protein sequence ID" value="TRITD7Av1G018090.1"/>
    <property type="gene ID" value="TRITD7Av1G018090"/>
</dbReference>
<dbReference type="PANTHER" id="PTHR31286:SF180">
    <property type="entry name" value="OS10G0362600 PROTEIN"/>
    <property type="match status" value="1"/>
</dbReference>
<protein>
    <recommendedName>
        <fullName evidence="2">DUF4283 domain-containing protein</fullName>
    </recommendedName>
</protein>
<evidence type="ECO:0000256" key="1">
    <source>
        <dbReference type="SAM" id="MobiDB-lite"/>
    </source>
</evidence>
<evidence type="ECO:0000313" key="3">
    <source>
        <dbReference type="EMBL" id="VAI69523.1"/>
    </source>
</evidence>
<dbReference type="InterPro" id="IPR025558">
    <property type="entry name" value="DUF4283"/>
</dbReference>
<evidence type="ECO:0000259" key="2">
    <source>
        <dbReference type="Pfam" id="PF14111"/>
    </source>
</evidence>
<proteinExistence type="predicted"/>
<organism evidence="3 4">
    <name type="scientific">Triticum turgidum subsp. durum</name>
    <name type="common">Durum wheat</name>
    <name type="synonym">Triticum durum</name>
    <dbReference type="NCBI Taxonomy" id="4567"/>
    <lineage>
        <taxon>Eukaryota</taxon>
        <taxon>Viridiplantae</taxon>
        <taxon>Streptophyta</taxon>
        <taxon>Embryophyta</taxon>
        <taxon>Tracheophyta</taxon>
        <taxon>Spermatophyta</taxon>
        <taxon>Magnoliopsida</taxon>
        <taxon>Liliopsida</taxon>
        <taxon>Poales</taxon>
        <taxon>Poaceae</taxon>
        <taxon>BOP clade</taxon>
        <taxon>Pooideae</taxon>
        <taxon>Triticodae</taxon>
        <taxon>Triticeae</taxon>
        <taxon>Triticinae</taxon>
        <taxon>Triticum</taxon>
    </lineage>
</organism>
<sequence>MGDGKATVVDGVEGRLRNLKLSDAEKKSIKIGKKHTCSSEVSKFQAVGKLMSEKPAKAEYLGRALSGAWCPFSRVECKGLGRNQFLFRFNDDVSKNKALRNGPWMFNKDLLVMEDFVPSKTIDEYEFKSIPIWIRAYGIPIGMMSSETGELVGEQIGEFLDVDLDDNGSAMGVFMRIKVKMDITVPIMRFITVDEEQEEEEEQISEEMMGAEDMEKRKTKKKIVSFE</sequence>
<gene>
    <name evidence="3" type="ORF">TRITD_7Av1G018090</name>
</gene>
<dbReference type="Proteomes" id="UP000324705">
    <property type="component" value="Chromosome 7A"/>
</dbReference>
<dbReference type="EMBL" id="LT934123">
    <property type="protein sequence ID" value="VAI69523.1"/>
    <property type="molecule type" value="Genomic_DNA"/>
</dbReference>
<feature type="compositionally biased region" description="Basic residues" evidence="1">
    <location>
        <begin position="217"/>
        <end position="227"/>
    </location>
</feature>
<keyword evidence="4" id="KW-1185">Reference proteome</keyword>
<reference evidence="3 4" key="1">
    <citation type="submission" date="2017-09" db="EMBL/GenBank/DDBJ databases">
        <authorList>
            <consortium name="International Durum Wheat Genome Sequencing Consortium (IDWGSC)"/>
            <person name="Milanesi L."/>
        </authorList>
    </citation>
    <scope>NUCLEOTIDE SEQUENCE [LARGE SCALE GENOMIC DNA]</scope>
    <source>
        <strain evidence="4">cv. Svevo</strain>
    </source>
</reference>
<dbReference type="AlphaFoldDB" id="A0A9R1BI79"/>
<feature type="region of interest" description="Disordered" evidence="1">
    <location>
        <begin position="196"/>
        <end position="227"/>
    </location>
</feature>
<dbReference type="PANTHER" id="PTHR31286">
    <property type="entry name" value="GLYCINE-RICH CELL WALL STRUCTURAL PROTEIN 1.8-LIKE"/>
    <property type="match status" value="1"/>
</dbReference>